<evidence type="ECO:0000313" key="2">
    <source>
        <dbReference type="EMBL" id="TSC65922.1"/>
    </source>
</evidence>
<evidence type="ECO:0000313" key="3">
    <source>
        <dbReference type="Proteomes" id="UP000316253"/>
    </source>
</evidence>
<gene>
    <name evidence="2" type="ORF">CEO22_295</name>
</gene>
<dbReference type="GO" id="GO:0005737">
    <property type="term" value="C:cytoplasm"/>
    <property type="evidence" value="ECO:0007669"/>
    <property type="project" value="UniProtKB-ARBA"/>
</dbReference>
<accession>A0A554JC38</accession>
<dbReference type="AlphaFoldDB" id="A0A554JC38"/>
<dbReference type="EMBL" id="VMFD01000022">
    <property type="protein sequence ID" value="TSC65922.1"/>
    <property type="molecule type" value="Genomic_DNA"/>
</dbReference>
<dbReference type="GO" id="GO:0005840">
    <property type="term" value="C:ribosome"/>
    <property type="evidence" value="ECO:0007669"/>
    <property type="project" value="UniProtKB-KW"/>
</dbReference>
<reference evidence="2 3" key="1">
    <citation type="submission" date="2017-08" db="EMBL/GenBank/DDBJ databases">
        <title>Mechanisms for carbon and nitrogen cycling indicate functional differentiation within the Candidate Phyla Radiation.</title>
        <authorList>
            <person name="Danczak R.E."/>
            <person name="Johnston M.D."/>
            <person name="Kenah C."/>
            <person name="Slattery M."/>
            <person name="Wrighton K.C."/>
            <person name="Wilkins M.J."/>
        </authorList>
    </citation>
    <scope>NUCLEOTIDE SEQUENCE [LARGE SCALE GENOMIC DNA]</scope>
    <source>
        <strain evidence="2">Gr01-1014_85</strain>
    </source>
</reference>
<dbReference type="InterPro" id="IPR028909">
    <property type="entry name" value="bL21-like"/>
</dbReference>
<dbReference type="Proteomes" id="UP000316253">
    <property type="component" value="Unassembled WGS sequence"/>
</dbReference>
<evidence type="ECO:0000256" key="1">
    <source>
        <dbReference type="ARBA" id="ARBA00035483"/>
    </source>
</evidence>
<name>A0A554JC38_9BACT</name>
<organism evidence="2 3">
    <name type="scientific">Candidatus Berkelbacteria bacterium Gr01-1014_85</name>
    <dbReference type="NCBI Taxonomy" id="2017150"/>
    <lineage>
        <taxon>Bacteria</taxon>
        <taxon>Candidatus Berkelbacteria</taxon>
    </lineage>
</organism>
<keyword evidence="2" id="KW-0687">Ribonucleoprotein</keyword>
<protein>
    <recommendedName>
        <fullName evidence="1">50S ribosomal protein L21</fullName>
    </recommendedName>
</protein>
<dbReference type="SUPFAM" id="SSF141091">
    <property type="entry name" value="L21p-like"/>
    <property type="match status" value="1"/>
</dbReference>
<dbReference type="Pfam" id="PF00829">
    <property type="entry name" value="Ribosomal_L21p"/>
    <property type="match status" value="1"/>
</dbReference>
<proteinExistence type="predicted"/>
<dbReference type="InterPro" id="IPR036164">
    <property type="entry name" value="bL21-like_sf"/>
</dbReference>
<keyword evidence="2" id="KW-0689">Ribosomal protein</keyword>
<sequence>MSVAVIRLGNSQYVVSPGKIMRVKNIAAEIGQTLELTDLLGQKLVKLTVGALSRGAKVRGLKFKNKTRYLKHFGQRASIAEIKVESID</sequence>
<comment type="caution">
    <text evidence="2">The sequence shown here is derived from an EMBL/GenBank/DDBJ whole genome shotgun (WGS) entry which is preliminary data.</text>
</comment>